<gene>
    <name evidence="1" type="ORF">P280DRAFT_441277</name>
</gene>
<evidence type="ECO:0000313" key="2">
    <source>
        <dbReference type="Proteomes" id="UP000799753"/>
    </source>
</evidence>
<dbReference type="Proteomes" id="UP000799753">
    <property type="component" value="Unassembled WGS sequence"/>
</dbReference>
<accession>A0A6A6SJN2</accession>
<keyword evidence="2" id="KW-1185">Reference proteome</keyword>
<protein>
    <submittedName>
        <fullName evidence="1">Uncharacterized protein</fullName>
    </submittedName>
</protein>
<organism evidence="1 2">
    <name type="scientific">Massarina eburnea CBS 473.64</name>
    <dbReference type="NCBI Taxonomy" id="1395130"/>
    <lineage>
        <taxon>Eukaryota</taxon>
        <taxon>Fungi</taxon>
        <taxon>Dikarya</taxon>
        <taxon>Ascomycota</taxon>
        <taxon>Pezizomycotina</taxon>
        <taxon>Dothideomycetes</taxon>
        <taxon>Pleosporomycetidae</taxon>
        <taxon>Pleosporales</taxon>
        <taxon>Massarineae</taxon>
        <taxon>Massarinaceae</taxon>
        <taxon>Massarina</taxon>
    </lineage>
</organism>
<evidence type="ECO:0000313" key="1">
    <source>
        <dbReference type="EMBL" id="KAF2646843.1"/>
    </source>
</evidence>
<sequence length="402" mass="45665">MHSIRRSGHSALQLRHAVLFPRTTFRTFSHTPHHQRGALPVFLPASTPELSELLGVLNSKILLPWHLTPAQQKLVFRASNRAKLEAEPIEITLGEVTLPLEHINRTHDVPGQEKQFRLIMKSSTTREDWENVVRMLEGFENAKVRVKSAWAEWVVKRLGEEGYQHLILKALQRGPGSGLRLTEWGTMVEVLKAVRDKAAKAGWEQEALQKALRMAEQVVELMDEDQHLGKVSGEKDWRSHPAVVGTVLELASELAYRHKGDEEKVKTLAGRLMNALEQRNYISDEQPNDISELHKLAAQTPDSFSSYNSQLQALTVLMRQMLAMIPVWNGLSTSRTVLEDAMPMPQEAEKVQRKIWDALEASLKGLDVLTMRDEKTIGDHLRLHMAEYTRDAIKRCQDDGDE</sequence>
<proteinExistence type="predicted"/>
<dbReference type="AlphaFoldDB" id="A0A6A6SJN2"/>
<dbReference type="OrthoDB" id="5405126at2759"/>
<dbReference type="EMBL" id="MU006776">
    <property type="protein sequence ID" value="KAF2646843.1"/>
    <property type="molecule type" value="Genomic_DNA"/>
</dbReference>
<name>A0A6A6SJN2_9PLEO</name>
<reference evidence="1" key="1">
    <citation type="journal article" date="2020" name="Stud. Mycol.">
        <title>101 Dothideomycetes genomes: a test case for predicting lifestyles and emergence of pathogens.</title>
        <authorList>
            <person name="Haridas S."/>
            <person name="Albert R."/>
            <person name="Binder M."/>
            <person name="Bloem J."/>
            <person name="Labutti K."/>
            <person name="Salamov A."/>
            <person name="Andreopoulos B."/>
            <person name="Baker S."/>
            <person name="Barry K."/>
            <person name="Bills G."/>
            <person name="Bluhm B."/>
            <person name="Cannon C."/>
            <person name="Castanera R."/>
            <person name="Culley D."/>
            <person name="Daum C."/>
            <person name="Ezra D."/>
            <person name="Gonzalez J."/>
            <person name="Henrissat B."/>
            <person name="Kuo A."/>
            <person name="Liang C."/>
            <person name="Lipzen A."/>
            <person name="Lutzoni F."/>
            <person name="Magnuson J."/>
            <person name="Mondo S."/>
            <person name="Nolan M."/>
            <person name="Ohm R."/>
            <person name="Pangilinan J."/>
            <person name="Park H.-J."/>
            <person name="Ramirez L."/>
            <person name="Alfaro M."/>
            <person name="Sun H."/>
            <person name="Tritt A."/>
            <person name="Yoshinaga Y."/>
            <person name="Zwiers L.-H."/>
            <person name="Turgeon B."/>
            <person name="Goodwin S."/>
            <person name="Spatafora J."/>
            <person name="Crous P."/>
            <person name="Grigoriev I."/>
        </authorList>
    </citation>
    <scope>NUCLEOTIDE SEQUENCE</scope>
    <source>
        <strain evidence="1">CBS 473.64</strain>
    </source>
</reference>